<dbReference type="Proteomes" id="UP000789901">
    <property type="component" value="Unassembled WGS sequence"/>
</dbReference>
<comment type="caution">
    <text evidence="1">The sequence shown here is derived from an EMBL/GenBank/DDBJ whole genome shotgun (WGS) entry which is preliminary data.</text>
</comment>
<protein>
    <submittedName>
        <fullName evidence="1">7750_t:CDS:1</fullName>
    </submittedName>
</protein>
<evidence type="ECO:0000313" key="1">
    <source>
        <dbReference type="EMBL" id="CAG8640144.1"/>
    </source>
</evidence>
<organism evidence="1 2">
    <name type="scientific">Gigaspora margarita</name>
    <dbReference type="NCBI Taxonomy" id="4874"/>
    <lineage>
        <taxon>Eukaryota</taxon>
        <taxon>Fungi</taxon>
        <taxon>Fungi incertae sedis</taxon>
        <taxon>Mucoromycota</taxon>
        <taxon>Glomeromycotina</taxon>
        <taxon>Glomeromycetes</taxon>
        <taxon>Diversisporales</taxon>
        <taxon>Gigasporaceae</taxon>
        <taxon>Gigaspora</taxon>
    </lineage>
</organism>
<keyword evidence="2" id="KW-1185">Reference proteome</keyword>
<dbReference type="EMBL" id="CAJVQB010004583">
    <property type="protein sequence ID" value="CAG8640144.1"/>
    <property type="molecule type" value="Genomic_DNA"/>
</dbReference>
<feature type="non-terminal residue" evidence="1">
    <location>
        <position position="1"/>
    </location>
</feature>
<name>A0ABN7UNI6_GIGMA</name>
<sequence>KVTPETIHNCFRHTGILPNTQDNKESFIDDNDDKLIDELYADIEALNFSNIMDLEEYIDYPGEKDTYGILSNKEILDLTTNLESENENVEDDDITEMHQISHQEALNAVEIFEQYILQNDFSETAQFEHDEALLKLQKEIRKL</sequence>
<gene>
    <name evidence="1" type="ORF">GMARGA_LOCUS8799</name>
</gene>
<proteinExistence type="predicted"/>
<evidence type="ECO:0000313" key="2">
    <source>
        <dbReference type="Proteomes" id="UP000789901"/>
    </source>
</evidence>
<accession>A0ABN7UNI6</accession>
<reference evidence="1 2" key="1">
    <citation type="submission" date="2021-06" db="EMBL/GenBank/DDBJ databases">
        <authorList>
            <person name="Kallberg Y."/>
            <person name="Tangrot J."/>
            <person name="Rosling A."/>
        </authorList>
    </citation>
    <scope>NUCLEOTIDE SEQUENCE [LARGE SCALE GENOMIC DNA]</scope>
    <source>
        <strain evidence="1 2">120-4 pot B 10/14</strain>
    </source>
</reference>